<name>A0AAD5T8K2_9FUNG</name>
<reference evidence="1" key="1">
    <citation type="submission" date="2020-05" db="EMBL/GenBank/DDBJ databases">
        <title>Phylogenomic resolution of chytrid fungi.</title>
        <authorList>
            <person name="Stajich J.E."/>
            <person name="Amses K."/>
            <person name="Simmons R."/>
            <person name="Seto K."/>
            <person name="Myers J."/>
            <person name="Bonds A."/>
            <person name="Quandt C.A."/>
            <person name="Barry K."/>
            <person name="Liu P."/>
            <person name="Grigoriev I."/>
            <person name="Longcore J.E."/>
            <person name="James T.Y."/>
        </authorList>
    </citation>
    <scope>NUCLEOTIDE SEQUENCE</scope>
    <source>
        <strain evidence="1">JEL0513</strain>
    </source>
</reference>
<dbReference type="Proteomes" id="UP001211907">
    <property type="component" value="Unassembled WGS sequence"/>
</dbReference>
<dbReference type="AlphaFoldDB" id="A0AAD5T8K2"/>
<protein>
    <submittedName>
        <fullName evidence="1">Uncharacterized protein</fullName>
    </submittedName>
</protein>
<evidence type="ECO:0000313" key="2">
    <source>
        <dbReference type="Proteomes" id="UP001211907"/>
    </source>
</evidence>
<organism evidence="1 2">
    <name type="scientific">Physocladia obscura</name>
    <dbReference type="NCBI Taxonomy" id="109957"/>
    <lineage>
        <taxon>Eukaryota</taxon>
        <taxon>Fungi</taxon>
        <taxon>Fungi incertae sedis</taxon>
        <taxon>Chytridiomycota</taxon>
        <taxon>Chytridiomycota incertae sedis</taxon>
        <taxon>Chytridiomycetes</taxon>
        <taxon>Chytridiales</taxon>
        <taxon>Chytriomycetaceae</taxon>
        <taxon>Physocladia</taxon>
    </lineage>
</organism>
<proteinExistence type="predicted"/>
<comment type="caution">
    <text evidence="1">The sequence shown here is derived from an EMBL/GenBank/DDBJ whole genome shotgun (WGS) entry which is preliminary data.</text>
</comment>
<gene>
    <name evidence="1" type="ORF">HK100_005079</name>
</gene>
<dbReference type="EMBL" id="JADGJH010000241">
    <property type="protein sequence ID" value="KAJ3132728.1"/>
    <property type="molecule type" value="Genomic_DNA"/>
</dbReference>
<sequence>MKGRKTDRRLPCPKTVLLVNAPKHSNHYLAATRLCLSATRPGTQFTVGETNVHFSTAWVAVSGFDVDCELWGGGGADGTAGNFGDVGAEMPKNRAQKLDARIAHGIAKQALFQ</sequence>
<evidence type="ECO:0000313" key="1">
    <source>
        <dbReference type="EMBL" id="KAJ3132728.1"/>
    </source>
</evidence>
<accession>A0AAD5T8K2</accession>
<keyword evidence="2" id="KW-1185">Reference proteome</keyword>